<accession>A0AAD8H4C9</accession>
<reference evidence="2" key="2">
    <citation type="submission" date="2023-05" db="EMBL/GenBank/DDBJ databases">
        <authorList>
            <person name="Schelkunov M.I."/>
        </authorList>
    </citation>
    <scope>NUCLEOTIDE SEQUENCE</scope>
    <source>
        <strain evidence="2">Hsosn_3</strain>
        <tissue evidence="2">Leaf</tissue>
    </source>
</reference>
<evidence type="ECO:0000256" key="1">
    <source>
        <dbReference type="SAM" id="Phobius"/>
    </source>
</evidence>
<keyword evidence="1" id="KW-1133">Transmembrane helix</keyword>
<dbReference type="EMBL" id="JAUIZM010000010">
    <property type="protein sequence ID" value="KAK1359933.1"/>
    <property type="molecule type" value="Genomic_DNA"/>
</dbReference>
<sequence length="120" mass="14052">MAYLCRCRKYIVQTAWTSINAGWRFVSCPDRVCNFFVWLELQLCDRALVIILGLIRRINMLEAQQGIERDRSVTTAATYVHFTTGRETEKKYCSKALFFLVLTWMWLLLSYICSHNGQAN</sequence>
<dbReference type="Proteomes" id="UP001237642">
    <property type="component" value="Unassembled WGS sequence"/>
</dbReference>
<comment type="caution">
    <text evidence="2">The sequence shown here is derived from an EMBL/GenBank/DDBJ whole genome shotgun (WGS) entry which is preliminary data.</text>
</comment>
<dbReference type="AlphaFoldDB" id="A0AAD8H4C9"/>
<evidence type="ECO:0000313" key="3">
    <source>
        <dbReference type="Proteomes" id="UP001237642"/>
    </source>
</evidence>
<evidence type="ECO:0000313" key="2">
    <source>
        <dbReference type="EMBL" id="KAK1359933.1"/>
    </source>
</evidence>
<gene>
    <name evidence="2" type="ORF">POM88_044407</name>
</gene>
<keyword evidence="1" id="KW-0472">Membrane</keyword>
<keyword evidence="3" id="KW-1185">Reference proteome</keyword>
<proteinExistence type="predicted"/>
<feature type="transmembrane region" description="Helical" evidence="1">
    <location>
        <begin position="96"/>
        <end position="112"/>
    </location>
</feature>
<name>A0AAD8H4C9_9APIA</name>
<protein>
    <submittedName>
        <fullName evidence="2">Uncharacterized protein</fullName>
    </submittedName>
</protein>
<organism evidence="2 3">
    <name type="scientific">Heracleum sosnowskyi</name>
    <dbReference type="NCBI Taxonomy" id="360622"/>
    <lineage>
        <taxon>Eukaryota</taxon>
        <taxon>Viridiplantae</taxon>
        <taxon>Streptophyta</taxon>
        <taxon>Embryophyta</taxon>
        <taxon>Tracheophyta</taxon>
        <taxon>Spermatophyta</taxon>
        <taxon>Magnoliopsida</taxon>
        <taxon>eudicotyledons</taxon>
        <taxon>Gunneridae</taxon>
        <taxon>Pentapetalae</taxon>
        <taxon>asterids</taxon>
        <taxon>campanulids</taxon>
        <taxon>Apiales</taxon>
        <taxon>Apiaceae</taxon>
        <taxon>Apioideae</taxon>
        <taxon>apioid superclade</taxon>
        <taxon>Tordylieae</taxon>
        <taxon>Tordyliinae</taxon>
        <taxon>Heracleum</taxon>
    </lineage>
</organism>
<keyword evidence="1" id="KW-0812">Transmembrane</keyword>
<reference evidence="2" key="1">
    <citation type="submission" date="2023-02" db="EMBL/GenBank/DDBJ databases">
        <title>Genome of toxic invasive species Heracleum sosnowskyi carries increased number of genes despite the absence of recent whole-genome duplications.</title>
        <authorList>
            <person name="Schelkunov M."/>
            <person name="Shtratnikova V."/>
            <person name="Makarenko M."/>
            <person name="Klepikova A."/>
            <person name="Omelchenko D."/>
            <person name="Novikova G."/>
            <person name="Obukhova E."/>
            <person name="Bogdanov V."/>
            <person name="Penin A."/>
            <person name="Logacheva M."/>
        </authorList>
    </citation>
    <scope>NUCLEOTIDE SEQUENCE</scope>
    <source>
        <strain evidence="2">Hsosn_3</strain>
        <tissue evidence="2">Leaf</tissue>
    </source>
</reference>